<organism evidence="2 3">
    <name type="scientific">Paraphaeosphaeria sporulosa</name>
    <dbReference type="NCBI Taxonomy" id="1460663"/>
    <lineage>
        <taxon>Eukaryota</taxon>
        <taxon>Fungi</taxon>
        <taxon>Dikarya</taxon>
        <taxon>Ascomycota</taxon>
        <taxon>Pezizomycotina</taxon>
        <taxon>Dothideomycetes</taxon>
        <taxon>Pleosporomycetidae</taxon>
        <taxon>Pleosporales</taxon>
        <taxon>Massarineae</taxon>
        <taxon>Didymosphaeriaceae</taxon>
        <taxon>Paraphaeosphaeria</taxon>
    </lineage>
</organism>
<evidence type="ECO:0000313" key="2">
    <source>
        <dbReference type="EMBL" id="OAF99821.1"/>
    </source>
</evidence>
<dbReference type="GeneID" id="28766908"/>
<dbReference type="EMBL" id="KV441561">
    <property type="protein sequence ID" value="OAF99821.1"/>
    <property type="molecule type" value="Genomic_DNA"/>
</dbReference>
<accession>A0A177BYW0</accession>
<feature type="region of interest" description="Disordered" evidence="1">
    <location>
        <begin position="182"/>
        <end position="248"/>
    </location>
</feature>
<dbReference type="AlphaFoldDB" id="A0A177BYW0"/>
<feature type="compositionally biased region" description="Basic and acidic residues" evidence="1">
    <location>
        <begin position="186"/>
        <end position="198"/>
    </location>
</feature>
<dbReference type="InParanoid" id="A0A177BYW0"/>
<dbReference type="OrthoDB" id="3737134at2759"/>
<gene>
    <name evidence="2" type="ORF">CC84DRAFT_1222827</name>
</gene>
<sequence length="445" mass="48076">MSTLFRKGGIPALVSSPFDHASPCRGTLVILVNERARLATVELQFELAAQGCNAEQRMRFVYDADNFEPGTTTVSDAPLAGRGDRAVQLAQIARPRGGKLKALGLVLKQPCVVLSPAAGPLSANDAGPRFEQLAALARATRVDIVFDYAWLHPDKRAQFECLVGSSGLTGFPRRSGAVEADWTVFGERDPPRYEESLKRPRQSPSTPPQAPRPKRLLLDDANADIDPGSPTEKATTDPSSPPAPPDPLQAAETAMAKLLPSALRDVLPEILADVLPGILTNMFAAPTPTPSLAHPSTPPPGPPNPLSPLHRVIRARLHSTAATVAEQISAESYAHALEARDHADLALDEQLEDQRLEFAMLKEDQLMEMRRLCDERLEDMEGRCADMVASVEGECGEAYTTAKERISELVGELRGVLVRERLGVRAGVGLGTRTRAASVPLDVRW</sequence>
<protein>
    <submittedName>
        <fullName evidence="2">Uncharacterized protein</fullName>
    </submittedName>
</protein>
<dbReference type="RefSeq" id="XP_018030187.1">
    <property type="nucleotide sequence ID" value="XM_018183422.1"/>
</dbReference>
<evidence type="ECO:0000313" key="3">
    <source>
        <dbReference type="Proteomes" id="UP000077069"/>
    </source>
</evidence>
<dbReference type="Proteomes" id="UP000077069">
    <property type="component" value="Unassembled WGS sequence"/>
</dbReference>
<name>A0A177BYW0_9PLEO</name>
<reference evidence="2 3" key="1">
    <citation type="submission" date="2016-05" db="EMBL/GenBank/DDBJ databases">
        <title>Comparative analysis of secretome profiles of manganese(II)-oxidizing ascomycete fungi.</title>
        <authorList>
            <consortium name="DOE Joint Genome Institute"/>
            <person name="Zeiner C.A."/>
            <person name="Purvine S.O."/>
            <person name="Zink E.M."/>
            <person name="Wu S."/>
            <person name="Pasa-Tolic L."/>
            <person name="Chaput D.L."/>
            <person name="Haridas S."/>
            <person name="Grigoriev I.V."/>
            <person name="Santelli C.M."/>
            <person name="Hansel C.M."/>
        </authorList>
    </citation>
    <scope>NUCLEOTIDE SEQUENCE [LARGE SCALE GENOMIC DNA]</scope>
    <source>
        <strain evidence="2 3">AP3s5-JAC2a</strain>
    </source>
</reference>
<evidence type="ECO:0000256" key="1">
    <source>
        <dbReference type="SAM" id="MobiDB-lite"/>
    </source>
</evidence>
<proteinExistence type="predicted"/>
<keyword evidence="3" id="KW-1185">Reference proteome</keyword>